<keyword evidence="2" id="KW-1185">Reference proteome</keyword>
<dbReference type="RefSeq" id="XP_033575322.1">
    <property type="nucleotide sequence ID" value="XM_033720263.1"/>
</dbReference>
<evidence type="ECO:0000313" key="3">
    <source>
        <dbReference type="RefSeq" id="XP_033575322.1"/>
    </source>
</evidence>
<gene>
    <name evidence="1 3" type="ORF">BDZ99DRAFT_464240</name>
</gene>
<name>A0A6A6YIH8_9PEZI</name>
<reference evidence="3" key="2">
    <citation type="submission" date="2020-04" db="EMBL/GenBank/DDBJ databases">
        <authorList>
            <consortium name="NCBI Genome Project"/>
        </authorList>
    </citation>
    <scope>NUCLEOTIDE SEQUENCE</scope>
    <source>
        <strain evidence="3">CBS 304.34</strain>
    </source>
</reference>
<reference evidence="1 3" key="1">
    <citation type="journal article" date="2020" name="Stud. Mycol.">
        <title>101 Dothideomycetes genomes: a test case for predicting lifestyles and emergence of pathogens.</title>
        <authorList>
            <person name="Haridas S."/>
            <person name="Albert R."/>
            <person name="Binder M."/>
            <person name="Bloem J."/>
            <person name="Labutti K."/>
            <person name="Salamov A."/>
            <person name="Andreopoulos B."/>
            <person name="Baker S."/>
            <person name="Barry K."/>
            <person name="Bills G."/>
            <person name="Bluhm B."/>
            <person name="Cannon C."/>
            <person name="Castanera R."/>
            <person name="Culley D."/>
            <person name="Daum C."/>
            <person name="Ezra D."/>
            <person name="Gonzalez J."/>
            <person name="Henrissat B."/>
            <person name="Kuo A."/>
            <person name="Liang C."/>
            <person name="Lipzen A."/>
            <person name="Lutzoni F."/>
            <person name="Magnuson J."/>
            <person name="Mondo S."/>
            <person name="Nolan M."/>
            <person name="Ohm R."/>
            <person name="Pangilinan J."/>
            <person name="Park H.-J."/>
            <person name="Ramirez L."/>
            <person name="Alfaro M."/>
            <person name="Sun H."/>
            <person name="Tritt A."/>
            <person name="Yoshinaga Y."/>
            <person name="Zwiers L.-H."/>
            <person name="Turgeon B."/>
            <person name="Goodwin S."/>
            <person name="Spatafora J."/>
            <person name="Crous P."/>
            <person name="Grigoriev I."/>
        </authorList>
    </citation>
    <scope>NUCLEOTIDE SEQUENCE</scope>
    <source>
        <strain evidence="1 3">CBS 304.34</strain>
    </source>
</reference>
<evidence type="ECO:0000313" key="2">
    <source>
        <dbReference type="Proteomes" id="UP000504636"/>
    </source>
</evidence>
<protein>
    <submittedName>
        <fullName evidence="1 3">Uncharacterized protein</fullName>
    </submittedName>
</protein>
<accession>A0A6A6YIH8</accession>
<dbReference type="AlphaFoldDB" id="A0A6A6YIH8"/>
<dbReference type="GeneID" id="54461156"/>
<sequence length="73" mass="8437">MMSGALLWPLGFFYPTFWSLKIPHDRFLLTTSGKTSTYIDKPLGECMIRRRRLWDTVALKVLNCCVIVRTTLG</sequence>
<dbReference type="Proteomes" id="UP000504636">
    <property type="component" value="Unplaced"/>
</dbReference>
<proteinExistence type="predicted"/>
<dbReference type="EMBL" id="MU003703">
    <property type="protein sequence ID" value="KAF2808358.1"/>
    <property type="molecule type" value="Genomic_DNA"/>
</dbReference>
<reference evidence="3" key="3">
    <citation type="submission" date="2025-04" db="UniProtKB">
        <authorList>
            <consortium name="RefSeq"/>
        </authorList>
    </citation>
    <scope>IDENTIFICATION</scope>
    <source>
        <strain evidence="3">CBS 304.34</strain>
    </source>
</reference>
<organism evidence="1">
    <name type="scientific">Mytilinidion resinicola</name>
    <dbReference type="NCBI Taxonomy" id="574789"/>
    <lineage>
        <taxon>Eukaryota</taxon>
        <taxon>Fungi</taxon>
        <taxon>Dikarya</taxon>
        <taxon>Ascomycota</taxon>
        <taxon>Pezizomycotina</taxon>
        <taxon>Dothideomycetes</taxon>
        <taxon>Pleosporomycetidae</taxon>
        <taxon>Mytilinidiales</taxon>
        <taxon>Mytilinidiaceae</taxon>
        <taxon>Mytilinidion</taxon>
    </lineage>
</organism>
<evidence type="ECO:0000313" key="1">
    <source>
        <dbReference type="EMBL" id="KAF2808358.1"/>
    </source>
</evidence>